<dbReference type="GO" id="GO:0030246">
    <property type="term" value="F:carbohydrate binding"/>
    <property type="evidence" value="ECO:0007669"/>
    <property type="project" value="InterPro"/>
</dbReference>
<keyword evidence="2" id="KW-1185">Reference proteome</keyword>
<evidence type="ECO:0000313" key="1">
    <source>
        <dbReference type="EMBL" id="THG08182.1"/>
    </source>
</evidence>
<gene>
    <name evidence="1" type="ORF">TEA_009115</name>
</gene>
<accession>A0A4S4DXR3</accession>
<dbReference type="InterPro" id="IPR052147">
    <property type="entry name" value="PP2-like/Lectin"/>
</dbReference>
<comment type="caution">
    <text evidence="1">The sequence shown here is derived from an EMBL/GenBank/DDBJ whole genome shotgun (WGS) entry which is preliminary data.</text>
</comment>
<name>A0A4S4DXR3_CAMSN</name>
<reference evidence="1 2" key="1">
    <citation type="journal article" date="2018" name="Proc. Natl. Acad. Sci. U.S.A.">
        <title>Draft genome sequence of Camellia sinensis var. sinensis provides insights into the evolution of the tea genome and tea quality.</title>
        <authorList>
            <person name="Wei C."/>
            <person name="Yang H."/>
            <person name="Wang S."/>
            <person name="Zhao J."/>
            <person name="Liu C."/>
            <person name="Gao L."/>
            <person name="Xia E."/>
            <person name="Lu Y."/>
            <person name="Tai Y."/>
            <person name="She G."/>
            <person name="Sun J."/>
            <person name="Cao H."/>
            <person name="Tong W."/>
            <person name="Gao Q."/>
            <person name="Li Y."/>
            <person name="Deng W."/>
            <person name="Jiang X."/>
            <person name="Wang W."/>
            <person name="Chen Q."/>
            <person name="Zhang S."/>
            <person name="Li H."/>
            <person name="Wu J."/>
            <person name="Wang P."/>
            <person name="Li P."/>
            <person name="Shi C."/>
            <person name="Zheng F."/>
            <person name="Jian J."/>
            <person name="Huang B."/>
            <person name="Shan D."/>
            <person name="Shi M."/>
            <person name="Fang C."/>
            <person name="Yue Y."/>
            <person name="Li F."/>
            <person name="Li D."/>
            <person name="Wei S."/>
            <person name="Han B."/>
            <person name="Jiang C."/>
            <person name="Yin Y."/>
            <person name="Xia T."/>
            <person name="Zhang Z."/>
            <person name="Bennetzen J.L."/>
            <person name="Zhao S."/>
            <person name="Wan X."/>
        </authorList>
    </citation>
    <scope>NUCLEOTIDE SEQUENCE [LARGE SCALE GENOMIC DNA]</scope>
    <source>
        <strain evidence="2">cv. Shuchazao</strain>
        <tissue evidence="1">Leaf</tissue>
    </source>
</reference>
<evidence type="ECO:0000313" key="2">
    <source>
        <dbReference type="Proteomes" id="UP000306102"/>
    </source>
</evidence>
<protein>
    <submittedName>
        <fullName evidence="1">Uncharacterized protein</fullName>
    </submittedName>
</protein>
<sequence>MKIKKKAHLNNTAEYIEHKRKKKWIDEKFSCNCFTLYPRSLFVTWGTRVEYWDWKCFKETSDENVEVAKLKAVCWLDVRGKFNMSELSPGIVYEVIYVIKLTNGASGWELPIVLRLSLPGKLQERQVSLLEKPKGEWLELNVGNFQTQDCENGEVCFDLYEHGGHWKHGLIIQCAIIRPKTSTNYIIV</sequence>
<proteinExistence type="predicted"/>
<dbReference type="EMBL" id="SDRB02009470">
    <property type="protein sequence ID" value="THG08182.1"/>
    <property type="molecule type" value="Genomic_DNA"/>
</dbReference>
<dbReference type="Pfam" id="PF14299">
    <property type="entry name" value="PP2"/>
    <property type="match status" value="1"/>
</dbReference>
<dbReference type="PANTHER" id="PTHR48478">
    <property type="entry name" value="LECTIN-LIKE"/>
    <property type="match status" value="1"/>
</dbReference>
<organism evidence="1 2">
    <name type="scientific">Camellia sinensis var. sinensis</name>
    <name type="common">China tea</name>
    <dbReference type="NCBI Taxonomy" id="542762"/>
    <lineage>
        <taxon>Eukaryota</taxon>
        <taxon>Viridiplantae</taxon>
        <taxon>Streptophyta</taxon>
        <taxon>Embryophyta</taxon>
        <taxon>Tracheophyta</taxon>
        <taxon>Spermatophyta</taxon>
        <taxon>Magnoliopsida</taxon>
        <taxon>eudicotyledons</taxon>
        <taxon>Gunneridae</taxon>
        <taxon>Pentapetalae</taxon>
        <taxon>asterids</taxon>
        <taxon>Ericales</taxon>
        <taxon>Theaceae</taxon>
        <taxon>Camellia</taxon>
    </lineage>
</organism>
<dbReference type="AlphaFoldDB" id="A0A4S4DXR3"/>
<dbReference type="InterPro" id="IPR025886">
    <property type="entry name" value="PP2-like"/>
</dbReference>
<dbReference type="PANTHER" id="PTHR48478:SF1">
    <property type="entry name" value="LECTIN-LIKE"/>
    <property type="match status" value="1"/>
</dbReference>
<dbReference type="Proteomes" id="UP000306102">
    <property type="component" value="Unassembled WGS sequence"/>
</dbReference>